<dbReference type="EMBL" id="HBUF01338941">
    <property type="protein sequence ID" value="CAG6699206.1"/>
    <property type="molecule type" value="Transcribed_RNA"/>
</dbReference>
<dbReference type="EMBL" id="HBUF01338938">
    <property type="protein sequence ID" value="CAG6699200.1"/>
    <property type="molecule type" value="Transcribed_RNA"/>
</dbReference>
<dbReference type="EMBL" id="HBUF01540030">
    <property type="protein sequence ID" value="CAG6754765.1"/>
    <property type="molecule type" value="Transcribed_RNA"/>
</dbReference>
<dbReference type="EMBL" id="HBUF01540032">
    <property type="protein sequence ID" value="CAG6754769.1"/>
    <property type="molecule type" value="Transcribed_RNA"/>
</dbReference>
<organism evidence="2">
    <name type="scientific">Cacopsylla melanoneura</name>
    <dbReference type="NCBI Taxonomy" id="428564"/>
    <lineage>
        <taxon>Eukaryota</taxon>
        <taxon>Metazoa</taxon>
        <taxon>Ecdysozoa</taxon>
        <taxon>Arthropoda</taxon>
        <taxon>Hexapoda</taxon>
        <taxon>Insecta</taxon>
        <taxon>Pterygota</taxon>
        <taxon>Neoptera</taxon>
        <taxon>Paraneoptera</taxon>
        <taxon>Hemiptera</taxon>
        <taxon>Sternorrhyncha</taxon>
        <taxon>Psylloidea</taxon>
        <taxon>Psyllidae</taxon>
        <taxon>Psyllinae</taxon>
        <taxon>Cacopsylla</taxon>
    </lineage>
</organism>
<keyword evidence="1" id="KW-0472">Membrane</keyword>
<dbReference type="EMBL" id="HBUF01202373">
    <property type="protein sequence ID" value="CAG6662345.1"/>
    <property type="molecule type" value="Transcribed_RNA"/>
</dbReference>
<dbReference type="EMBL" id="HBUF01069486">
    <property type="protein sequence ID" value="CAG6629004.1"/>
    <property type="molecule type" value="Transcribed_RNA"/>
</dbReference>
<dbReference type="EMBL" id="HBUF01540029">
    <property type="protein sequence ID" value="CAG6754763.1"/>
    <property type="molecule type" value="Transcribed_RNA"/>
</dbReference>
<sequence>MKLTKQRQQAYIEILPKYKLVILSHTRSPRESKVGIERLGPCPFYGHILSTNTTQFTLHYKINSTYSWLKYRLSYLVRRNYHFYYVLNFTFLLILGFNKML</sequence>
<reference evidence="2" key="1">
    <citation type="submission" date="2021-05" db="EMBL/GenBank/DDBJ databases">
        <authorList>
            <person name="Alioto T."/>
            <person name="Alioto T."/>
            <person name="Gomez Garrido J."/>
        </authorList>
    </citation>
    <scope>NUCLEOTIDE SEQUENCE</scope>
</reference>
<proteinExistence type="predicted"/>
<dbReference type="EMBL" id="HBUF01069488">
    <property type="protein sequence ID" value="CAG6629005.1"/>
    <property type="molecule type" value="Transcribed_RNA"/>
</dbReference>
<accession>A0A8D8U471</accession>
<dbReference type="AlphaFoldDB" id="A0A8D8U471"/>
<name>A0A8D8U471_9HEMI</name>
<feature type="transmembrane region" description="Helical" evidence="1">
    <location>
        <begin position="81"/>
        <end position="98"/>
    </location>
</feature>
<dbReference type="EMBL" id="HBUF01540031">
    <property type="protein sequence ID" value="CAG6754767.1"/>
    <property type="molecule type" value="Transcribed_RNA"/>
</dbReference>
<dbReference type="EMBL" id="HBUF01338935">
    <property type="protein sequence ID" value="CAG6699195.1"/>
    <property type="molecule type" value="Transcribed_RNA"/>
</dbReference>
<dbReference type="EMBL" id="HBUF01338940">
    <property type="protein sequence ID" value="CAG6699204.1"/>
    <property type="molecule type" value="Transcribed_RNA"/>
</dbReference>
<evidence type="ECO:0000256" key="1">
    <source>
        <dbReference type="SAM" id="Phobius"/>
    </source>
</evidence>
<keyword evidence="1" id="KW-1133">Transmembrane helix</keyword>
<keyword evidence="1" id="KW-0812">Transmembrane</keyword>
<protein>
    <submittedName>
        <fullName evidence="2">Uncharacterized protein</fullName>
    </submittedName>
</protein>
<evidence type="ECO:0000313" key="2">
    <source>
        <dbReference type="EMBL" id="CAG6699204.1"/>
    </source>
</evidence>
<dbReference type="EMBL" id="HBUF01338939">
    <property type="protein sequence ID" value="CAG6699202.1"/>
    <property type="molecule type" value="Transcribed_RNA"/>
</dbReference>